<keyword evidence="1" id="KW-1133">Transmembrane helix</keyword>
<sequence>MAEYQLLLFAGCLLVGSTLGAGLVFWKPRWLFPPPEKLKAVERFHQKYDWIVFVIGVPFGLVMAKGAFERSLDLFAWFFVGMALLNVVALALTVGGRFTTQRKSEDRPPAER</sequence>
<keyword evidence="1" id="KW-0812">Transmembrane</keyword>
<accession>A0A517PAC2</accession>
<dbReference type="RefSeq" id="WP_145359155.1">
    <property type="nucleotide sequence ID" value="NZ_CP036265.1"/>
</dbReference>
<evidence type="ECO:0000256" key="1">
    <source>
        <dbReference type="SAM" id="Phobius"/>
    </source>
</evidence>
<feature type="transmembrane region" description="Helical" evidence="1">
    <location>
        <begin position="74"/>
        <end position="94"/>
    </location>
</feature>
<feature type="transmembrane region" description="Helical" evidence="1">
    <location>
        <begin position="47"/>
        <end position="68"/>
    </location>
</feature>
<proteinExistence type="predicted"/>
<evidence type="ECO:0000313" key="2">
    <source>
        <dbReference type="EMBL" id="QDT16315.1"/>
    </source>
</evidence>
<organism evidence="2 3">
    <name type="scientific">Alienimonas californiensis</name>
    <dbReference type="NCBI Taxonomy" id="2527989"/>
    <lineage>
        <taxon>Bacteria</taxon>
        <taxon>Pseudomonadati</taxon>
        <taxon>Planctomycetota</taxon>
        <taxon>Planctomycetia</taxon>
        <taxon>Planctomycetales</taxon>
        <taxon>Planctomycetaceae</taxon>
        <taxon>Alienimonas</taxon>
    </lineage>
</organism>
<gene>
    <name evidence="2" type="ORF">CA12_24160</name>
</gene>
<dbReference type="Proteomes" id="UP000318741">
    <property type="component" value="Chromosome"/>
</dbReference>
<keyword evidence="3" id="KW-1185">Reference proteome</keyword>
<reference evidence="2 3" key="1">
    <citation type="submission" date="2019-02" db="EMBL/GenBank/DDBJ databases">
        <title>Deep-cultivation of Planctomycetes and their phenomic and genomic characterization uncovers novel biology.</title>
        <authorList>
            <person name="Wiegand S."/>
            <person name="Jogler M."/>
            <person name="Boedeker C."/>
            <person name="Pinto D."/>
            <person name="Vollmers J."/>
            <person name="Rivas-Marin E."/>
            <person name="Kohn T."/>
            <person name="Peeters S.H."/>
            <person name="Heuer A."/>
            <person name="Rast P."/>
            <person name="Oberbeckmann S."/>
            <person name="Bunk B."/>
            <person name="Jeske O."/>
            <person name="Meyerdierks A."/>
            <person name="Storesund J.E."/>
            <person name="Kallscheuer N."/>
            <person name="Luecker S."/>
            <person name="Lage O.M."/>
            <person name="Pohl T."/>
            <person name="Merkel B.J."/>
            <person name="Hornburger P."/>
            <person name="Mueller R.-W."/>
            <person name="Bruemmer F."/>
            <person name="Labrenz M."/>
            <person name="Spormann A.M."/>
            <person name="Op den Camp H."/>
            <person name="Overmann J."/>
            <person name="Amann R."/>
            <person name="Jetten M.S.M."/>
            <person name="Mascher T."/>
            <person name="Medema M.H."/>
            <person name="Devos D.P."/>
            <person name="Kaster A.-K."/>
            <person name="Ovreas L."/>
            <person name="Rohde M."/>
            <person name="Galperin M.Y."/>
            <person name="Jogler C."/>
        </authorList>
    </citation>
    <scope>NUCLEOTIDE SEQUENCE [LARGE SCALE GENOMIC DNA]</scope>
    <source>
        <strain evidence="2 3">CA12</strain>
    </source>
</reference>
<name>A0A517PAC2_9PLAN</name>
<dbReference type="AlphaFoldDB" id="A0A517PAC2"/>
<dbReference type="KEGG" id="acaf:CA12_24160"/>
<keyword evidence="1" id="KW-0472">Membrane</keyword>
<evidence type="ECO:0000313" key="3">
    <source>
        <dbReference type="Proteomes" id="UP000318741"/>
    </source>
</evidence>
<feature type="transmembrane region" description="Helical" evidence="1">
    <location>
        <begin position="6"/>
        <end position="26"/>
    </location>
</feature>
<dbReference type="EMBL" id="CP036265">
    <property type="protein sequence ID" value="QDT16315.1"/>
    <property type="molecule type" value="Genomic_DNA"/>
</dbReference>
<protein>
    <submittedName>
        <fullName evidence="2">Uncharacterized protein</fullName>
    </submittedName>
</protein>